<reference evidence="2" key="1">
    <citation type="journal article" date="2021" name="Proc. Natl. Acad. Sci. U.S.A.">
        <title>A Catalog of Tens of Thousands of Viruses from Human Metagenomes Reveals Hidden Associations with Chronic Diseases.</title>
        <authorList>
            <person name="Tisza M.J."/>
            <person name="Buck C.B."/>
        </authorList>
    </citation>
    <scope>NUCLEOTIDE SEQUENCE</scope>
    <source>
        <strain evidence="2">Ct1E017</strain>
    </source>
</reference>
<protein>
    <recommendedName>
        <fullName evidence="1">DUF7253 domain-containing protein</fullName>
    </recommendedName>
</protein>
<evidence type="ECO:0000259" key="1">
    <source>
        <dbReference type="Pfam" id="PF23911"/>
    </source>
</evidence>
<proteinExistence type="predicted"/>
<evidence type="ECO:0000313" key="2">
    <source>
        <dbReference type="EMBL" id="DAF56597.1"/>
    </source>
</evidence>
<sequence>MTELSRRASFFKMNWSESAMSKWFGKLGFVETKETEPSVYSEIVTERDCYGDLTRNMRRNQSGDKVNDDISLANTLSVIADPYVQEHFCNLRYVTLYGGKWKVTDASVEYPRIVLTLGGLWHGNETE</sequence>
<dbReference type="Pfam" id="PF23911">
    <property type="entry name" value="DUF7253"/>
    <property type="match status" value="1"/>
</dbReference>
<organism evidence="2">
    <name type="scientific">Siphoviridae sp. ct1E017</name>
    <dbReference type="NCBI Taxonomy" id="2827764"/>
    <lineage>
        <taxon>Viruses</taxon>
        <taxon>Duplodnaviria</taxon>
        <taxon>Heunggongvirae</taxon>
        <taxon>Uroviricota</taxon>
        <taxon>Caudoviricetes</taxon>
    </lineage>
</organism>
<name>A0A8S5SZT4_9CAUD</name>
<dbReference type="InterPro" id="IPR055677">
    <property type="entry name" value="DUF7253"/>
</dbReference>
<dbReference type="EMBL" id="BK032720">
    <property type="protein sequence ID" value="DAF56597.1"/>
    <property type="molecule type" value="Genomic_DNA"/>
</dbReference>
<feature type="domain" description="DUF7253" evidence="1">
    <location>
        <begin position="20"/>
        <end position="126"/>
    </location>
</feature>
<accession>A0A8S5SZT4</accession>